<dbReference type="KEGG" id="hat:RC74_10865"/>
<evidence type="ECO:0000313" key="1">
    <source>
        <dbReference type="EMBL" id="AML53628.1"/>
    </source>
</evidence>
<gene>
    <name evidence="1" type="ORF">RC74_10865</name>
</gene>
<accession>A0A126V5N9</accession>
<dbReference type="Proteomes" id="UP000070371">
    <property type="component" value="Chromosome"/>
</dbReference>
<dbReference type="EMBL" id="CP014327">
    <property type="protein sequence ID" value="AML53628.1"/>
    <property type="molecule type" value="Genomic_DNA"/>
</dbReference>
<sequence length="302" mass="33992">MTIQNTLLPIHKGSLQPHWIATAKSKGFDIVARVVDRLHLALRCHQCGALNKVRLFTLMNSQPNCSACIEQVWASDAAAAGLEFLSRDPKNRHYGLYRAACGHQLRRQFELIKRVAALQTGVRCETCHAASEIGVAQARGWHLLCPDPEGDQNYRLYKHMDCGHEQRVARVNMQTGRFGCGGCSEDWVAAPSFLYAMSFTLSNGRELVKLGFSRDPGSRLRYQLQRDMDMPCAILRQIPMATGQDAIRLEKRLHAKLLREHADCVVDPASYRTQIRVKSEIYDARLTKTILGHLDKIEVQAA</sequence>
<keyword evidence="2" id="KW-1185">Reference proteome</keyword>
<reference evidence="1 2" key="1">
    <citation type="submission" date="2016-02" db="EMBL/GenBank/DDBJ databases">
        <title>Complete genome sequence of Halocynthiibacter arcticus PAMC 20958t from arctic marine sediment.</title>
        <authorList>
            <person name="Lee Y.M."/>
            <person name="Baek K."/>
            <person name="Lee H.K."/>
            <person name="Shin S.C."/>
        </authorList>
    </citation>
    <scope>NUCLEOTIDE SEQUENCE [LARGE SCALE GENOMIC DNA]</scope>
    <source>
        <strain evidence="1">PAMC 20958</strain>
    </source>
</reference>
<proteinExistence type="predicted"/>
<name>A0A126V5N9_9RHOB</name>
<organism evidence="1 2">
    <name type="scientific">Falsihalocynthiibacter arcticus</name>
    <dbReference type="NCBI Taxonomy" id="1579316"/>
    <lineage>
        <taxon>Bacteria</taxon>
        <taxon>Pseudomonadati</taxon>
        <taxon>Pseudomonadota</taxon>
        <taxon>Alphaproteobacteria</taxon>
        <taxon>Rhodobacterales</taxon>
        <taxon>Roseobacteraceae</taxon>
        <taxon>Falsihalocynthiibacter</taxon>
    </lineage>
</organism>
<protein>
    <submittedName>
        <fullName evidence="1">Uncharacterized protein</fullName>
    </submittedName>
</protein>
<dbReference type="STRING" id="1579316.RC74_10865"/>
<dbReference type="AlphaFoldDB" id="A0A126V5N9"/>
<evidence type="ECO:0000313" key="2">
    <source>
        <dbReference type="Proteomes" id="UP000070371"/>
    </source>
</evidence>